<feature type="region of interest" description="Disordered" evidence="1">
    <location>
        <begin position="252"/>
        <end position="289"/>
    </location>
</feature>
<keyword evidence="3" id="KW-0012">Acyltransferase</keyword>
<dbReference type="GO" id="GO:0016746">
    <property type="term" value="F:acyltransferase activity"/>
    <property type="evidence" value="ECO:0007669"/>
    <property type="project" value="UniProtKB-KW"/>
</dbReference>
<dbReference type="Proteomes" id="UP000225379">
    <property type="component" value="Unassembled WGS sequence"/>
</dbReference>
<dbReference type="InterPro" id="IPR002123">
    <property type="entry name" value="Plipid/glycerol_acylTrfase"/>
</dbReference>
<dbReference type="SMART" id="SM00563">
    <property type="entry name" value="PlsC"/>
    <property type="match status" value="1"/>
</dbReference>
<organism evidence="3 4">
    <name type="scientific">Azospirillum palustre</name>
    <dbReference type="NCBI Taxonomy" id="2044885"/>
    <lineage>
        <taxon>Bacteria</taxon>
        <taxon>Pseudomonadati</taxon>
        <taxon>Pseudomonadota</taxon>
        <taxon>Alphaproteobacteria</taxon>
        <taxon>Rhodospirillales</taxon>
        <taxon>Azospirillaceae</taxon>
        <taxon>Azospirillum</taxon>
    </lineage>
</organism>
<evidence type="ECO:0000256" key="1">
    <source>
        <dbReference type="SAM" id="MobiDB-lite"/>
    </source>
</evidence>
<gene>
    <name evidence="3" type="ORF">CRT60_21655</name>
</gene>
<feature type="compositionally biased region" description="Low complexity" evidence="1">
    <location>
        <begin position="266"/>
        <end position="275"/>
    </location>
</feature>
<evidence type="ECO:0000259" key="2">
    <source>
        <dbReference type="SMART" id="SM00563"/>
    </source>
</evidence>
<dbReference type="Pfam" id="PF01553">
    <property type="entry name" value="Acyltransferase"/>
    <property type="match status" value="1"/>
</dbReference>
<dbReference type="RefSeq" id="WP_098738573.1">
    <property type="nucleotide sequence ID" value="NZ_PDKW01000042.1"/>
</dbReference>
<dbReference type="EMBL" id="PDKW01000042">
    <property type="protein sequence ID" value="PGH55860.1"/>
    <property type="molecule type" value="Genomic_DNA"/>
</dbReference>
<feature type="domain" description="Phospholipid/glycerol acyltransferase" evidence="2">
    <location>
        <begin position="48"/>
        <end position="166"/>
    </location>
</feature>
<protein>
    <submittedName>
        <fullName evidence="3">Acyltransferase</fullName>
    </submittedName>
</protein>
<dbReference type="SUPFAM" id="SSF69593">
    <property type="entry name" value="Glycerol-3-phosphate (1)-acyltransferase"/>
    <property type="match status" value="1"/>
</dbReference>
<evidence type="ECO:0000313" key="4">
    <source>
        <dbReference type="Proteomes" id="UP000225379"/>
    </source>
</evidence>
<keyword evidence="3" id="KW-0808">Transferase</keyword>
<name>A0A2B8BDK4_9PROT</name>
<comment type="caution">
    <text evidence="3">The sequence shown here is derived from an EMBL/GenBank/DDBJ whole genome shotgun (WGS) entry which is preliminary data.</text>
</comment>
<sequence>MMDDPVALRSRLLCWFFGGVMARRLRRGFHAVRLARPGWPALSPDRPVIVYLNHPSWWDPALLIVMGTTRFRGRPGYGPIDTKMLRRYRFMRRIGLFGLDPGRAGAVSFLRNAEHILSDPRAMLWITAEGAFTDPRRRPVTLRPGIAHLVRRMPTALLVPLAVEYPFWDERTPEALMRFGHPFEAAALAGLPVQDIAAELEGRLEAVMDQLAHDAQSRDPARFLTLIEGTVGVGGIYDLWRRLRALAGGQAFSPAHGSREEGGRQGSSRQGPARQQEMRQEMQQEIEGP</sequence>
<dbReference type="CDD" id="cd06551">
    <property type="entry name" value="LPLAT"/>
    <property type="match status" value="1"/>
</dbReference>
<accession>A0A2B8BDK4</accession>
<evidence type="ECO:0000313" key="3">
    <source>
        <dbReference type="EMBL" id="PGH55860.1"/>
    </source>
</evidence>
<reference evidence="4" key="1">
    <citation type="submission" date="2017-10" db="EMBL/GenBank/DDBJ databases">
        <authorList>
            <person name="Kravchenko I.K."/>
            <person name="Grouzdev D.S."/>
        </authorList>
    </citation>
    <scope>NUCLEOTIDE SEQUENCE [LARGE SCALE GENOMIC DNA]</scope>
    <source>
        <strain evidence="4">B2</strain>
    </source>
</reference>
<proteinExistence type="predicted"/>
<keyword evidence="4" id="KW-1185">Reference proteome</keyword>
<dbReference type="AlphaFoldDB" id="A0A2B8BDK4"/>
<dbReference type="OrthoDB" id="152799at2"/>